<dbReference type="Pfam" id="PF00126">
    <property type="entry name" value="HTH_1"/>
    <property type="match status" value="1"/>
</dbReference>
<evidence type="ECO:0000256" key="4">
    <source>
        <dbReference type="ARBA" id="ARBA00023163"/>
    </source>
</evidence>
<keyword evidence="3" id="KW-0238">DNA-binding</keyword>
<evidence type="ECO:0000259" key="5">
    <source>
        <dbReference type="PROSITE" id="PS50931"/>
    </source>
</evidence>
<dbReference type="PROSITE" id="PS50931">
    <property type="entry name" value="HTH_LYSR"/>
    <property type="match status" value="1"/>
</dbReference>
<dbReference type="PANTHER" id="PTHR30126">
    <property type="entry name" value="HTH-TYPE TRANSCRIPTIONAL REGULATOR"/>
    <property type="match status" value="1"/>
</dbReference>
<dbReference type="GO" id="GO:0000976">
    <property type="term" value="F:transcription cis-regulatory region binding"/>
    <property type="evidence" value="ECO:0007669"/>
    <property type="project" value="TreeGrafter"/>
</dbReference>
<reference evidence="6 7" key="1">
    <citation type="journal article" date="2022" name="ISME Commun">
        <title>Vulcanimicrobium alpinus gen. nov. sp. nov., the first cultivated representative of the candidate phylum 'Eremiobacterota', is a metabolically versatile aerobic anoxygenic phototroph.</title>
        <authorList>
            <person name="Yabe S."/>
            <person name="Muto K."/>
            <person name="Abe K."/>
            <person name="Yokota A."/>
            <person name="Staudigel H."/>
            <person name="Tebo B.M."/>
        </authorList>
    </citation>
    <scope>NUCLEOTIDE SEQUENCE [LARGE SCALE GENOMIC DNA]</scope>
    <source>
        <strain evidence="6 7">WC8-2</strain>
    </source>
</reference>
<dbReference type="PRINTS" id="PR00039">
    <property type="entry name" value="HTHLYSR"/>
</dbReference>
<name>A0AAN1XVG7_UNVUL</name>
<dbReference type="Proteomes" id="UP001317532">
    <property type="component" value="Chromosome"/>
</dbReference>
<dbReference type="SUPFAM" id="SSF53850">
    <property type="entry name" value="Periplasmic binding protein-like II"/>
    <property type="match status" value="1"/>
</dbReference>
<comment type="similarity">
    <text evidence="1">Belongs to the LysR transcriptional regulatory family.</text>
</comment>
<dbReference type="InterPro" id="IPR036388">
    <property type="entry name" value="WH-like_DNA-bd_sf"/>
</dbReference>
<dbReference type="Gene3D" id="1.10.10.10">
    <property type="entry name" value="Winged helix-like DNA-binding domain superfamily/Winged helix DNA-binding domain"/>
    <property type="match status" value="1"/>
</dbReference>
<evidence type="ECO:0000256" key="3">
    <source>
        <dbReference type="ARBA" id="ARBA00023125"/>
    </source>
</evidence>
<dbReference type="PANTHER" id="PTHR30126:SF39">
    <property type="entry name" value="HTH-TYPE TRANSCRIPTIONAL REGULATOR CYSL"/>
    <property type="match status" value="1"/>
</dbReference>
<dbReference type="KEGG" id="vab:WPS_14460"/>
<evidence type="ECO:0000256" key="2">
    <source>
        <dbReference type="ARBA" id="ARBA00023015"/>
    </source>
</evidence>
<evidence type="ECO:0000256" key="1">
    <source>
        <dbReference type="ARBA" id="ARBA00009437"/>
    </source>
</evidence>
<keyword evidence="2" id="KW-0805">Transcription regulation</keyword>
<dbReference type="InterPro" id="IPR000847">
    <property type="entry name" value="LysR_HTH_N"/>
</dbReference>
<gene>
    <name evidence="6" type="ORF">WPS_14460</name>
</gene>
<organism evidence="6 7">
    <name type="scientific">Vulcanimicrobium alpinum</name>
    <dbReference type="NCBI Taxonomy" id="3016050"/>
    <lineage>
        <taxon>Bacteria</taxon>
        <taxon>Bacillati</taxon>
        <taxon>Vulcanimicrobiota</taxon>
        <taxon>Vulcanimicrobiia</taxon>
        <taxon>Vulcanimicrobiales</taxon>
        <taxon>Vulcanimicrobiaceae</taxon>
        <taxon>Vulcanimicrobium</taxon>
    </lineage>
</organism>
<dbReference type="EMBL" id="AP025523">
    <property type="protein sequence ID" value="BDE06170.1"/>
    <property type="molecule type" value="Genomic_DNA"/>
</dbReference>
<dbReference type="Gene3D" id="3.40.190.290">
    <property type="match status" value="1"/>
</dbReference>
<accession>A0AAN1XVG7</accession>
<keyword evidence="7" id="KW-1185">Reference proteome</keyword>
<evidence type="ECO:0000313" key="6">
    <source>
        <dbReference type="EMBL" id="BDE06170.1"/>
    </source>
</evidence>
<dbReference type="InterPro" id="IPR005119">
    <property type="entry name" value="LysR_subst-bd"/>
</dbReference>
<proteinExistence type="inferred from homology"/>
<keyword evidence="4" id="KW-0804">Transcription</keyword>
<dbReference type="SUPFAM" id="SSF46785">
    <property type="entry name" value="Winged helix' DNA-binding domain"/>
    <property type="match status" value="1"/>
</dbReference>
<evidence type="ECO:0000313" key="7">
    <source>
        <dbReference type="Proteomes" id="UP001317532"/>
    </source>
</evidence>
<dbReference type="AlphaFoldDB" id="A0AAN1XVG7"/>
<dbReference type="GO" id="GO:0003700">
    <property type="term" value="F:DNA-binding transcription factor activity"/>
    <property type="evidence" value="ECO:0007669"/>
    <property type="project" value="InterPro"/>
</dbReference>
<protein>
    <submittedName>
        <fullName evidence="6">LysR family transcriptional regulator</fullName>
    </submittedName>
</protein>
<sequence>MASSLNCALLRTFTCVAELGSMTRAAEALYLAQSAVSTHVATLSSHAGGPLFERRDGKLVPTPLGRILYDEACEILAWVSALEHRLREAIAADSRRIAVSCTRTVCETSVARIVSLFARAHPGLPLGITSGTVKDAEMRLRTGESHVALVEGDVEMRGAQLAPFHIDRLLVAVPARHALAGRTTVTLDEVARYPFVLRDRTSGTRLLIEQRLGRRFKRLEIAFELEGNAEVVSCVEAGIGLALLSETAVSGALALGTVATIALADIDLSRTFHVAIPRDRTIPEGAACFADWLTSRYAKARQDLVSA</sequence>
<feature type="domain" description="HTH lysR-type" evidence="5">
    <location>
        <begin position="5"/>
        <end position="62"/>
    </location>
</feature>
<dbReference type="InterPro" id="IPR036390">
    <property type="entry name" value="WH_DNA-bd_sf"/>
</dbReference>
<dbReference type="Pfam" id="PF03466">
    <property type="entry name" value="LysR_substrate"/>
    <property type="match status" value="1"/>
</dbReference>